<dbReference type="GO" id="GO:0032040">
    <property type="term" value="C:small-subunit processome"/>
    <property type="evidence" value="ECO:0007669"/>
    <property type="project" value="TreeGrafter"/>
</dbReference>
<dbReference type="GO" id="GO:0000494">
    <property type="term" value="P:box C/D sno(s)RNA 3'-end processing"/>
    <property type="evidence" value="ECO:0007669"/>
    <property type="project" value="TreeGrafter"/>
</dbReference>
<keyword evidence="5" id="KW-0694">RNA-binding</keyword>
<feature type="compositionally biased region" description="Acidic residues" evidence="6">
    <location>
        <begin position="893"/>
        <end position="903"/>
    </location>
</feature>
<name>A0A2N9FVN7_FAGSY</name>
<accession>A0A2N9FVN7</accession>
<feature type="compositionally biased region" description="Low complexity" evidence="6">
    <location>
        <begin position="366"/>
        <end position="377"/>
    </location>
</feature>
<dbReference type="PRINTS" id="PR00052">
    <property type="entry name" value="FIBRILLARIN"/>
</dbReference>
<dbReference type="GO" id="GO:0031428">
    <property type="term" value="C:box C/D methylation guide snoRNP complex"/>
    <property type="evidence" value="ECO:0007669"/>
    <property type="project" value="TreeGrafter"/>
</dbReference>
<reference evidence="7" key="1">
    <citation type="submission" date="2018-02" db="EMBL/GenBank/DDBJ databases">
        <authorList>
            <person name="Cohen D.B."/>
            <person name="Kent A.D."/>
        </authorList>
    </citation>
    <scope>NUCLEOTIDE SEQUENCE</scope>
</reference>
<feature type="region of interest" description="Disordered" evidence="6">
    <location>
        <begin position="86"/>
        <end position="114"/>
    </location>
</feature>
<dbReference type="SUPFAM" id="SSF53335">
    <property type="entry name" value="S-adenosyl-L-methionine-dependent methyltransferases"/>
    <property type="match status" value="1"/>
</dbReference>
<evidence type="ECO:0000256" key="4">
    <source>
        <dbReference type="ARBA" id="ARBA00022679"/>
    </source>
</evidence>
<dbReference type="EMBL" id="OIVN01001502">
    <property type="protein sequence ID" value="SPC94676.1"/>
    <property type="molecule type" value="Genomic_DNA"/>
</dbReference>
<feature type="region of interest" description="Disordered" evidence="6">
    <location>
        <begin position="889"/>
        <end position="919"/>
    </location>
</feature>
<dbReference type="AlphaFoldDB" id="A0A2N9FVN7"/>
<dbReference type="InterPro" id="IPR029063">
    <property type="entry name" value="SAM-dependent_MTases_sf"/>
</dbReference>
<dbReference type="PANTHER" id="PTHR10335:SF0">
    <property type="entry name" value="RRNA 2'-O-METHYLTRANSFERASE FIBRILLARIN 1-RELATED"/>
    <property type="match status" value="1"/>
</dbReference>
<dbReference type="GO" id="GO:0003723">
    <property type="term" value="F:RNA binding"/>
    <property type="evidence" value="ECO:0007669"/>
    <property type="project" value="UniProtKB-KW"/>
</dbReference>
<gene>
    <name evidence="7" type="ORF">FSB_LOCUS22558</name>
</gene>
<feature type="region of interest" description="Disordered" evidence="6">
    <location>
        <begin position="695"/>
        <end position="714"/>
    </location>
</feature>
<feature type="compositionally biased region" description="Basic and acidic residues" evidence="6">
    <location>
        <begin position="89"/>
        <end position="104"/>
    </location>
</feature>
<dbReference type="GO" id="GO:0008649">
    <property type="term" value="F:rRNA methyltransferase activity"/>
    <property type="evidence" value="ECO:0007669"/>
    <property type="project" value="TreeGrafter"/>
</dbReference>
<evidence type="ECO:0000313" key="7">
    <source>
        <dbReference type="EMBL" id="SPC94676.1"/>
    </source>
</evidence>
<dbReference type="SMART" id="SM01206">
    <property type="entry name" value="Fibrillarin"/>
    <property type="match status" value="1"/>
</dbReference>
<evidence type="ECO:0000256" key="3">
    <source>
        <dbReference type="ARBA" id="ARBA00022603"/>
    </source>
</evidence>
<feature type="compositionally biased region" description="Basic and acidic residues" evidence="6">
    <location>
        <begin position="345"/>
        <end position="361"/>
    </location>
</feature>
<evidence type="ECO:0000256" key="6">
    <source>
        <dbReference type="SAM" id="MobiDB-lite"/>
    </source>
</evidence>
<evidence type="ECO:0000256" key="2">
    <source>
        <dbReference type="ARBA" id="ARBA00022552"/>
    </source>
</evidence>
<protein>
    <submittedName>
        <fullName evidence="7">Uncharacterized protein</fullName>
    </submittedName>
</protein>
<dbReference type="Pfam" id="PF01269">
    <property type="entry name" value="Fibrillarin"/>
    <property type="match status" value="1"/>
</dbReference>
<keyword evidence="4" id="KW-0808">Transferase</keyword>
<keyword evidence="3" id="KW-0489">Methyltransferase</keyword>
<feature type="region of interest" description="Disordered" evidence="6">
    <location>
        <begin position="336"/>
        <end position="377"/>
    </location>
</feature>
<evidence type="ECO:0000256" key="5">
    <source>
        <dbReference type="ARBA" id="ARBA00022884"/>
    </source>
</evidence>
<dbReference type="PANTHER" id="PTHR10335">
    <property type="entry name" value="RRNA 2-O-METHYLTRANSFERASE FIBRILLARIN"/>
    <property type="match status" value="1"/>
</dbReference>
<dbReference type="InterPro" id="IPR020813">
    <property type="entry name" value="Fibrillarin_CS"/>
</dbReference>
<dbReference type="Gene3D" id="3.40.50.150">
    <property type="entry name" value="Vaccinia Virus protein VP39"/>
    <property type="match status" value="1"/>
</dbReference>
<comment type="similarity">
    <text evidence="1">Belongs to the methyltransferase superfamily. Fibrillarin family.</text>
</comment>
<evidence type="ECO:0000256" key="1">
    <source>
        <dbReference type="ARBA" id="ARBA00010632"/>
    </source>
</evidence>
<dbReference type="PROSITE" id="PS00566">
    <property type="entry name" value="FIBRILLARIN"/>
    <property type="match status" value="1"/>
</dbReference>
<feature type="compositionally biased region" description="Basic and acidic residues" evidence="6">
    <location>
        <begin position="654"/>
        <end position="666"/>
    </location>
</feature>
<sequence length="919" mass="103395">MKKPGARVLYLGAASGTTVSHVSDIVGPVNYGMVYAVEFSHRSGRDLINMASKRTNIVPIVDDARHPTKYRMLVGMVDVIFSDVAQPDQHGRPTDVLSDGRPETRNNNNDGRKTPVGCRPKFLRCLCQRFGGEWLTREMYQGRYHKDRPCTCLLKTDGLFFLVRQSMPFFDVVHLLDVDPSDAPYSVVVPLRTTAEYQGFLLARVLGDILFEKRAAGNKIEVLNGEVTAWLPSLTRVSHSLGTSREATVRFVRSRIWLFILEKKLFSLYFAFSLFCSLLRRVALVFFSFSESEGRAIDFGDLVPLDCVLRRVSEELFNLSFPALTTWRTLRDRMANEGGSWSPVRSEDLPEGLSERDEGTRSTEATPSVSGSSGTVGPDDSWTAMSYLSKVVAVEDLDKYRTKYQIPEDVVLRIPESDEVACSSRYGDVAFYDADFKSGVRFPLQPLMRELLDRLNLAPGQLAPNAWRTVVGSMVMWKVLSGGKDDLTVDELLFCYKPVQIPASKGFWSLNMRQRGLKLIVGTPSSNREWKDDYVFVCGDNWEGLVSEKDDDFIRVRRKWGVPSSSDVRPKLDSDGHNRVLRALHHNEHHYKHFIRPELLALYSFGPEPSEAVLSLQEINQRRMAIAKLNREKLRKMMSQQDEAPLTLGKKRKTESSSKKVMDERALPPPPPPVQKPSIPDPVPTSSIEVIDVPAEPSSSKSMERVPTLPRDASLASRRAKSVVTKDDIGEYDKVNTDVIKVAGVHSLMKGLTELTVIANRCLQWEEALMKHKVQLSEAAQANQRLTALVNELTLDRDRVVGEMASLKVEMAVKEDELKKEIAGRKNADERLERLTSQMEAIKVSAVEEFKSSDAYDDNNTKYFLAGFSLLKRQAKEKYPDLDFEAFQPFKDDESEMPVEEVDGGTTSVDPQLVDDAAS</sequence>
<dbReference type="NCBIfam" id="NF003276">
    <property type="entry name" value="PRK04266.1-2"/>
    <property type="match status" value="1"/>
</dbReference>
<dbReference type="GO" id="GO:1990259">
    <property type="term" value="F:histone H2AQ104 methyltransferase activity"/>
    <property type="evidence" value="ECO:0007669"/>
    <property type="project" value="TreeGrafter"/>
</dbReference>
<dbReference type="InterPro" id="IPR000692">
    <property type="entry name" value="Fibrillarin"/>
</dbReference>
<feature type="region of interest" description="Disordered" evidence="6">
    <location>
        <begin position="636"/>
        <end position="686"/>
    </location>
</feature>
<proteinExistence type="inferred from homology"/>
<feature type="compositionally biased region" description="Pro residues" evidence="6">
    <location>
        <begin position="667"/>
        <end position="683"/>
    </location>
</feature>
<keyword evidence="2" id="KW-0698">rRNA processing</keyword>
<organism evidence="7">
    <name type="scientific">Fagus sylvatica</name>
    <name type="common">Beechnut</name>
    <dbReference type="NCBI Taxonomy" id="28930"/>
    <lineage>
        <taxon>Eukaryota</taxon>
        <taxon>Viridiplantae</taxon>
        <taxon>Streptophyta</taxon>
        <taxon>Embryophyta</taxon>
        <taxon>Tracheophyta</taxon>
        <taxon>Spermatophyta</taxon>
        <taxon>Magnoliopsida</taxon>
        <taxon>eudicotyledons</taxon>
        <taxon>Gunneridae</taxon>
        <taxon>Pentapetalae</taxon>
        <taxon>rosids</taxon>
        <taxon>fabids</taxon>
        <taxon>Fagales</taxon>
        <taxon>Fagaceae</taxon>
        <taxon>Fagus</taxon>
    </lineage>
</organism>